<dbReference type="InterPro" id="IPR001789">
    <property type="entry name" value="Sig_transdc_resp-reg_receiver"/>
</dbReference>
<evidence type="ECO:0000259" key="4">
    <source>
        <dbReference type="PROSITE" id="PS50110"/>
    </source>
</evidence>
<feature type="modified residue" description="4-aspartylphosphate" evidence="2">
    <location>
        <position position="61"/>
    </location>
</feature>
<proteinExistence type="predicted"/>
<dbReference type="Proteomes" id="UP000541109">
    <property type="component" value="Unassembled WGS sequence"/>
</dbReference>
<evidence type="ECO:0000256" key="1">
    <source>
        <dbReference type="ARBA" id="ARBA00022553"/>
    </source>
</evidence>
<dbReference type="InterPro" id="IPR011006">
    <property type="entry name" value="CheY-like_superfamily"/>
</dbReference>
<feature type="domain" description="Response regulatory" evidence="4">
    <location>
        <begin position="11"/>
        <end position="130"/>
    </location>
</feature>
<evidence type="ECO:0000313" key="6">
    <source>
        <dbReference type="Proteomes" id="UP000541109"/>
    </source>
</evidence>
<evidence type="ECO:0000256" key="3">
    <source>
        <dbReference type="SAM" id="MobiDB-lite"/>
    </source>
</evidence>
<dbReference type="PANTHER" id="PTHR44591:SF23">
    <property type="entry name" value="CHEY SUBFAMILY"/>
    <property type="match status" value="1"/>
</dbReference>
<dbReference type="GO" id="GO:0000160">
    <property type="term" value="P:phosphorelay signal transduction system"/>
    <property type="evidence" value="ECO:0007669"/>
    <property type="project" value="InterPro"/>
</dbReference>
<keyword evidence="6" id="KW-1185">Reference proteome</keyword>
<dbReference type="EMBL" id="JACFXV010000067">
    <property type="protein sequence ID" value="MBA5779366.1"/>
    <property type="molecule type" value="Genomic_DNA"/>
</dbReference>
<evidence type="ECO:0000256" key="2">
    <source>
        <dbReference type="PROSITE-ProRule" id="PRU00169"/>
    </source>
</evidence>
<dbReference type="SUPFAM" id="SSF52172">
    <property type="entry name" value="CheY-like"/>
    <property type="match status" value="1"/>
</dbReference>
<dbReference type="InterPro" id="IPR050595">
    <property type="entry name" value="Bact_response_regulator"/>
</dbReference>
<name>A0A839AJX1_9HYPH</name>
<evidence type="ECO:0000313" key="5">
    <source>
        <dbReference type="EMBL" id="MBA5779366.1"/>
    </source>
</evidence>
<organism evidence="5 6">
    <name type="scientific">Stappia albiluteola</name>
    <dbReference type="NCBI Taxonomy" id="2758565"/>
    <lineage>
        <taxon>Bacteria</taxon>
        <taxon>Pseudomonadati</taxon>
        <taxon>Pseudomonadota</taxon>
        <taxon>Alphaproteobacteria</taxon>
        <taxon>Hyphomicrobiales</taxon>
        <taxon>Stappiaceae</taxon>
        <taxon>Stappia</taxon>
    </lineage>
</organism>
<sequence>MPTPMNLSRLSVLVVDDNAHMRTILRTILNSFGIRRIHEASDGQSGMTVTRDQRPDIVLCDWVMAPRDGADFMAALRGDEEPVVAMTPVMMLSADTRKAVVLKALRLGIHEFLAKPVSPALMYERLEYILLENRPFVRKDGYFGPVPRASMPGGPRFVGPGGNGKARQDGPEDEADDGSAVFI</sequence>
<dbReference type="SMART" id="SM00448">
    <property type="entry name" value="REC"/>
    <property type="match status" value="1"/>
</dbReference>
<dbReference type="PROSITE" id="PS50110">
    <property type="entry name" value="RESPONSE_REGULATORY"/>
    <property type="match status" value="1"/>
</dbReference>
<dbReference type="RefSeq" id="WP_182168193.1">
    <property type="nucleotide sequence ID" value="NZ_JACFXV010000067.1"/>
</dbReference>
<reference evidence="5 6" key="1">
    <citation type="submission" date="2020-07" db="EMBL/GenBank/DDBJ databases">
        <title>Stappia sp., F7233, whole genome shotgun sequencing project.</title>
        <authorList>
            <person name="Jiang S."/>
            <person name="Liu Z.W."/>
            <person name="Du Z.J."/>
        </authorList>
    </citation>
    <scope>NUCLEOTIDE SEQUENCE [LARGE SCALE GENOMIC DNA]</scope>
    <source>
        <strain evidence="5 6">F7233</strain>
    </source>
</reference>
<dbReference type="AlphaFoldDB" id="A0A839AJX1"/>
<dbReference type="Pfam" id="PF00072">
    <property type="entry name" value="Response_reg"/>
    <property type="match status" value="1"/>
</dbReference>
<dbReference type="Gene3D" id="3.40.50.2300">
    <property type="match status" value="1"/>
</dbReference>
<gene>
    <name evidence="5" type="ORF">H2509_19730</name>
</gene>
<comment type="caution">
    <text evidence="5">The sequence shown here is derived from an EMBL/GenBank/DDBJ whole genome shotgun (WGS) entry which is preliminary data.</text>
</comment>
<protein>
    <submittedName>
        <fullName evidence="5">Response regulator</fullName>
    </submittedName>
</protein>
<keyword evidence="1 2" id="KW-0597">Phosphoprotein</keyword>
<dbReference type="PANTHER" id="PTHR44591">
    <property type="entry name" value="STRESS RESPONSE REGULATOR PROTEIN 1"/>
    <property type="match status" value="1"/>
</dbReference>
<feature type="region of interest" description="Disordered" evidence="3">
    <location>
        <begin position="152"/>
        <end position="183"/>
    </location>
</feature>
<accession>A0A839AJX1</accession>